<dbReference type="InterPro" id="IPR043504">
    <property type="entry name" value="Peptidase_S1_PA_chymotrypsin"/>
</dbReference>
<dbReference type="PROSITE" id="PS51868">
    <property type="entry name" value="PEPTIDASE_S39"/>
    <property type="match status" value="1"/>
</dbReference>
<protein>
    <submittedName>
        <fullName evidence="18">Replicase polyprotein</fullName>
    </submittedName>
</protein>
<dbReference type="GO" id="GO:0003968">
    <property type="term" value="F:RNA-directed RNA polymerase activity"/>
    <property type="evidence" value="ECO:0007669"/>
    <property type="project" value="UniProtKB-KW"/>
</dbReference>
<evidence type="ECO:0000256" key="1">
    <source>
        <dbReference type="ARBA" id="ARBA00004141"/>
    </source>
</evidence>
<dbReference type="GO" id="GO:0039694">
    <property type="term" value="P:viral RNA genome replication"/>
    <property type="evidence" value="ECO:0007669"/>
    <property type="project" value="InterPro"/>
</dbReference>
<organism evidence="18">
    <name type="scientific">Pepper enamovirus</name>
    <dbReference type="NCBI Taxonomy" id="2073163"/>
    <lineage>
        <taxon>Viruses</taxon>
        <taxon>Riboviria</taxon>
        <taxon>Orthornavirae</taxon>
        <taxon>Pisuviricota</taxon>
        <taxon>Pisoniviricetes</taxon>
        <taxon>Sobelivirales</taxon>
        <taxon>Solemoviridae</taxon>
        <taxon>Enamovirus</taxon>
        <taxon>Enamovirus PEEV</taxon>
    </lineage>
</organism>
<keyword evidence="3" id="KW-0645">Protease</keyword>
<evidence type="ECO:0000259" key="16">
    <source>
        <dbReference type="PROSITE" id="PS50507"/>
    </source>
</evidence>
<keyword evidence="9" id="KW-0378">Hydrolase</keyword>
<evidence type="ECO:0000256" key="5">
    <source>
        <dbReference type="ARBA" id="ARBA00022692"/>
    </source>
</evidence>
<dbReference type="Pfam" id="PF02123">
    <property type="entry name" value="RdRP_4"/>
    <property type="match status" value="1"/>
</dbReference>
<evidence type="ECO:0000256" key="15">
    <source>
        <dbReference type="SAM" id="MobiDB-lite"/>
    </source>
</evidence>
<keyword evidence="8" id="KW-0688">Ribosomal frameshifting</keyword>
<keyword evidence="13" id="KW-0472">Membrane</keyword>
<evidence type="ECO:0000256" key="7">
    <source>
        <dbReference type="ARBA" id="ARBA00022741"/>
    </source>
</evidence>
<dbReference type="PROSITE" id="PS50507">
    <property type="entry name" value="RDRP_SSRNA_POS"/>
    <property type="match status" value="1"/>
</dbReference>
<dbReference type="GeneID" id="35996790"/>
<evidence type="ECO:0000256" key="10">
    <source>
        <dbReference type="ARBA" id="ARBA00022825"/>
    </source>
</evidence>
<feature type="compositionally biased region" description="Acidic residues" evidence="15">
    <location>
        <begin position="557"/>
        <end position="566"/>
    </location>
</feature>
<dbReference type="GO" id="GO:0006508">
    <property type="term" value="P:proteolysis"/>
    <property type="evidence" value="ECO:0007669"/>
    <property type="project" value="UniProtKB-KW"/>
</dbReference>
<feature type="domain" description="RdRp catalytic" evidence="16">
    <location>
        <begin position="980"/>
        <end position="1095"/>
    </location>
</feature>
<evidence type="ECO:0000313" key="18">
    <source>
        <dbReference type="EMBL" id="AUS29453.1"/>
    </source>
</evidence>
<dbReference type="Pfam" id="PF02122">
    <property type="entry name" value="Peptidase_S39"/>
    <property type="match status" value="1"/>
</dbReference>
<comment type="subcellular location">
    <subcellularLocation>
        <location evidence="1">Membrane</location>
        <topology evidence="1">Multi-pass membrane protein</topology>
    </subcellularLocation>
</comment>
<dbReference type="Proteomes" id="UP000241349">
    <property type="component" value="Segment"/>
</dbReference>
<dbReference type="InterPro" id="IPR001795">
    <property type="entry name" value="RNA-dir_pol_luteovirus"/>
</dbReference>
<evidence type="ECO:0000256" key="12">
    <source>
        <dbReference type="ARBA" id="ARBA00022989"/>
    </source>
</evidence>
<dbReference type="GO" id="GO:0004252">
    <property type="term" value="F:serine-type endopeptidase activity"/>
    <property type="evidence" value="ECO:0007669"/>
    <property type="project" value="InterPro"/>
</dbReference>
<evidence type="ECO:0000256" key="2">
    <source>
        <dbReference type="ARBA" id="ARBA00022484"/>
    </source>
</evidence>
<evidence type="ECO:0000256" key="8">
    <source>
        <dbReference type="ARBA" id="ARBA00022758"/>
    </source>
</evidence>
<dbReference type="InterPro" id="IPR043502">
    <property type="entry name" value="DNA/RNA_pol_sf"/>
</dbReference>
<keyword evidence="6" id="KW-0548">Nucleotidyltransferase</keyword>
<keyword evidence="2" id="KW-0696">RNA-directed RNA polymerase</keyword>
<feature type="compositionally biased region" description="Basic and acidic residues" evidence="15">
    <location>
        <begin position="618"/>
        <end position="636"/>
    </location>
</feature>
<keyword evidence="7" id="KW-0547">Nucleotide-binding</keyword>
<evidence type="ECO:0000256" key="11">
    <source>
        <dbReference type="ARBA" id="ARBA00022953"/>
    </source>
</evidence>
<dbReference type="RefSeq" id="YP_009465710.1">
    <property type="nucleotide sequence ID" value="NC_037052.1"/>
</dbReference>
<dbReference type="EMBL" id="MG470803">
    <property type="protein sequence ID" value="AUS29453.1"/>
    <property type="molecule type" value="Genomic_RNA"/>
</dbReference>
<dbReference type="KEGG" id="vg:35996790"/>
<dbReference type="SUPFAM" id="SSF50494">
    <property type="entry name" value="Trypsin-like serine proteases"/>
    <property type="match status" value="1"/>
</dbReference>
<evidence type="ECO:0000256" key="4">
    <source>
        <dbReference type="ARBA" id="ARBA00022679"/>
    </source>
</evidence>
<keyword evidence="5" id="KW-0812">Transmembrane</keyword>
<name>A0A2I7UGC0_9VIRU</name>
<dbReference type="InterPro" id="IPR000382">
    <property type="entry name" value="Peptidase_S39B_luteovirus"/>
</dbReference>
<dbReference type="GO" id="GO:0006351">
    <property type="term" value="P:DNA-templated transcription"/>
    <property type="evidence" value="ECO:0007669"/>
    <property type="project" value="InterPro"/>
</dbReference>
<dbReference type="GO" id="GO:0003723">
    <property type="term" value="F:RNA binding"/>
    <property type="evidence" value="ECO:0007669"/>
    <property type="project" value="InterPro"/>
</dbReference>
<accession>A0A2I7UGC0</accession>
<comment type="catalytic activity">
    <reaction evidence="14">
        <text>RNA(n) + a ribonucleoside 5'-triphosphate = RNA(n+1) + diphosphate</text>
        <dbReference type="Rhea" id="RHEA:21248"/>
        <dbReference type="Rhea" id="RHEA-COMP:14527"/>
        <dbReference type="Rhea" id="RHEA-COMP:17342"/>
        <dbReference type="ChEBI" id="CHEBI:33019"/>
        <dbReference type="ChEBI" id="CHEBI:61557"/>
        <dbReference type="ChEBI" id="CHEBI:140395"/>
        <dbReference type="EC" id="2.7.7.48"/>
    </reaction>
</comment>
<sequence length="1183" mass="131515">MSNFTVAALTVPLLLTLHLWLTCLCGATHTREPDVLEWTLNPPHFPAGSFSWDLPRSPLHCAYTVPDWAQSCPTVSSGQMGEWLFQSRLPNPSLLFSIGQFLEVEEDSGNLELTLRFPSPGKIILRTGLDRLPGFITRSWLTCVRVANRLPSLFLEGCGVAIIRLARIAEGEVFIWASSLAVLLWQCLLQAKLRTISWLGAASVAWFLWESKTVRTLVKVLLLPLWVHYQLMLLAPRAIILLARALRNLSLRSLAFSTSLLSSRTQRRKKRAGMVLGPRKSLRKKNTKERALKGFNPTFISQDPPKNVIGLMLEEGDQIGYCSAVKLQSGERALMTAWHVWKHATSVRGPSGNKLSTGQFELLAYSQSKQLDFVLAKGPSGWESVLGFKARPLLPANDLSKGRCVFFTQHQRDATRDPGKWWAHAANVLEFDGEDVLIECLSHPGDSGLPIFSQQGTKITTMLLGGRKGQEVNRAAAIPPIPGLTVPDSKVFKTTESLYVANRVVDIEEDLDDPVREFDLVVGGKPLKIKSRKGGITIASLRDEAFVPKGKDWAEWAEEPDSEDECDRPGNGQPQITPLGEQKGTACPPPAEQGMPAKAEEAVSTSSLERQEATPPSRTEESSKDEGAESRAEEGIPRAPKGQTWQPLSDQAQGPSLVGGEHRESGGLRQAGEEGRGDSPRPIGREQSPTALEKAFTGFYRWWEPELAAPGFEFVGSCSYKAFKCAPGSLSGWGLERVLQSDFLGRCCEEYGWPETGAEAELSSLRFQAARRQAAKTNSAVPSDSEREQVIARTVEAYRESAVCADRWTLSGDERLMRIAFADCVRSMKAEAGCGVPYAAFVGRKTHESWCYDDDSYDKLQELVFARLKRLSEFTFQGPIQAIEDGLCDPVRLFVKPEPHKREKIRNKRFRLIASISIVDQLVARMLFRLQNERELELHMQIPSKPGLGFTKDSQVLSFVENLACLASTTPKSLVENWAEYVVPTDCSGFDWSVQAWMLEDELEVRNRLTQGITPQLRKMRKEWLNCLLQSVFCLSNGLLVAQTEPGIQKSGSFNTSSSNSRVRYMASLYAGAPWCVTMGDDALEGVGTNLARYEALGLKCERADDFDFCSHLFRAPSEVVPKNVSKMVFGLLCGVSPVHESSLAKFTWWQAYDSIMEEMRHLNPALLREIQEALGTFHDDQE</sequence>
<dbReference type="GO" id="GO:0016020">
    <property type="term" value="C:membrane"/>
    <property type="evidence" value="ECO:0007669"/>
    <property type="project" value="UniProtKB-SubCell"/>
</dbReference>
<dbReference type="InterPro" id="IPR007094">
    <property type="entry name" value="RNA-dir_pol_PSvirus"/>
</dbReference>
<keyword evidence="10" id="KW-0720">Serine protease</keyword>
<keyword evidence="12" id="KW-1133">Transmembrane helix</keyword>
<feature type="compositionally biased region" description="Basic and acidic residues" evidence="15">
    <location>
        <begin position="660"/>
        <end position="679"/>
    </location>
</feature>
<dbReference type="InterPro" id="IPR009003">
    <property type="entry name" value="Peptidase_S1_PA"/>
</dbReference>
<evidence type="ECO:0000256" key="3">
    <source>
        <dbReference type="ARBA" id="ARBA00022670"/>
    </source>
</evidence>
<proteinExistence type="predicted"/>
<dbReference type="Gene3D" id="2.40.10.10">
    <property type="entry name" value="Trypsin-like serine proteases"/>
    <property type="match status" value="2"/>
</dbReference>
<evidence type="ECO:0000256" key="14">
    <source>
        <dbReference type="ARBA" id="ARBA00048744"/>
    </source>
</evidence>
<evidence type="ECO:0000256" key="13">
    <source>
        <dbReference type="ARBA" id="ARBA00023136"/>
    </source>
</evidence>
<keyword evidence="4" id="KW-0808">Transferase</keyword>
<keyword evidence="19" id="KW-1185">Reference proteome</keyword>
<reference evidence="18" key="1">
    <citation type="submission" date="2017-11" db="EMBL/GenBank/DDBJ databases">
        <title>First report of Pepper veinal mottle virus, Pepper yellows virus and a novel enamovirus in hot pepper in Rwanda.</title>
        <authorList>
            <person name="Skelton A."/>
            <person name="Fowkes A."/>
            <person name="Adams I.P."/>
            <person name="Buxton-Kirk A."/>
            <person name="Harju V."/>
            <person name="Forde S."/>
            <person name="Ward R."/>
            <person name="Richie B."/>
            <person name="Rutherford M."/>
            <person name="Offord L."/>
            <person name="Uzayisenga B."/>
        </authorList>
    </citation>
    <scope>NUCLEOTIDE SEQUENCE [LARGE SCALE GENOMIC DNA]</scope>
    <source>
        <strain evidence="18">R1</strain>
    </source>
</reference>
<evidence type="ECO:0000313" key="19">
    <source>
        <dbReference type="Proteomes" id="UP000241349"/>
    </source>
</evidence>
<dbReference type="PRINTS" id="PR00914">
    <property type="entry name" value="LVIRUSRNAPOL"/>
</dbReference>
<dbReference type="GO" id="GO:0075523">
    <property type="term" value="P:viral translational frameshifting"/>
    <property type="evidence" value="ECO:0007669"/>
    <property type="project" value="UniProtKB-KW"/>
</dbReference>
<keyword evidence="11" id="KW-0693">Viral RNA replication</keyword>
<feature type="region of interest" description="Disordered" evidence="15">
    <location>
        <begin position="557"/>
        <end position="689"/>
    </location>
</feature>
<dbReference type="GO" id="GO:0000166">
    <property type="term" value="F:nucleotide binding"/>
    <property type="evidence" value="ECO:0007669"/>
    <property type="project" value="UniProtKB-KW"/>
</dbReference>
<evidence type="ECO:0000256" key="6">
    <source>
        <dbReference type="ARBA" id="ARBA00022695"/>
    </source>
</evidence>
<feature type="compositionally biased region" description="Polar residues" evidence="15">
    <location>
        <begin position="643"/>
        <end position="654"/>
    </location>
</feature>
<evidence type="ECO:0000256" key="9">
    <source>
        <dbReference type="ARBA" id="ARBA00022801"/>
    </source>
</evidence>
<evidence type="ECO:0000259" key="17">
    <source>
        <dbReference type="PROSITE" id="PS51868"/>
    </source>
</evidence>
<dbReference type="SUPFAM" id="SSF56672">
    <property type="entry name" value="DNA/RNA polymerases"/>
    <property type="match status" value="1"/>
</dbReference>
<feature type="domain" description="Peptidase S39" evidence="17">
    <location>
        <begin position="292"/>
        <end position="493"/>
    </location>
</feature>